<evidence type="ECO:0008006" key="5">
    <source>
        <dbReference type="Google" id="ProtNLM"/>
    </source>
</evidence>
<accession>A0A1W0XCA6</accession>
<evidence type="ECO:0000256" key="1">
    <source>
        <dbReference type="ARBA" id="ARBA00008948"/>
    </source>
</evidence>
<keyword evidence="4" id="KW-1185">Reference proteome</keyword>
<dbReference type="GO" id="GO:0005730">
    <property type="term" value="C:nucleolus"/>
    <property type="evidence" value="ECO:0007669"/>
    <property type="project" value="TreeGrafter"/>
</dbReference>
<evidence type="ECO:0000256" key="2">
    <source>
        <dbReference type="SAM" id="MobiDB-lite"/>
    </source>
</evidence>
<name>A0A1W0XCA6_HYPEX</name>
<evidence type="ECO:0000313" key="4">
    <source>
        <dbReference type="Proteomes" id="UP000192578"/>
    </source>
</evidence>
<reference evidence="4" key="1">
    <citation type="submission" date="2017-01" db="EMBL/GenBank/DDBJ databases">
        <title>Comparative genomics of anhydrobiosis in the tardigrade Hypsibius dujardini.</title>
        <authorList>
            <person name="Yoshida Y."/>
            <person name="Koutsovoulos G."/>
            <person name="Laetsch D."/>
            <person name="Stevens L."/>
            <person name="Kumar S."/>
            <person name="Horikawa D."/>
            <person name="Ishino K."/>
            <person name="Komine S."/>
            <person name="Tomita M."/>
            <person name="Blaxter M."/>
            <person name="Arakawa K."/>
        </authorList>
    </citation>
    <scope>NUCLEOTIDE SEQUENCE [LARGE SCALE GENOMIC DNA]</scope>
    <source>
        <strain evidence="4">Z151</strain>
    </source>
</reference>
<organism evidence="3 4">
    <name type="scientific">Hypsibius exemplaris</name>
    <name type="common">Freshwater tardigrade</name>
    <dbReference type="NCBI Taxonomy" id="2072580"/>
    <lineage>
        <taxon>Eukaryota</taxon>
        <taxon>Metazoa</taxon>
        <taxon>Ecdysozoa</taxon>
        <taxon>Tardigrada</taxon>
        <taxon>Eutardigrada</taxon>
        <taxon>Parachela</taxon>
        <taxon>Hypsibioidea</taxon>
        <taxon>Hypsibiidae</taxon>
        <taxon>Hypsibius</taxon>
    </lineage>
</organism>
<comment type="similarity">
    <text evidence="1">Belongs to the FAM32 family.</text>
</comment>
<dbReference type="Proteomes" id="UP000192578">
    <property type="component" value="Unassembled WGS sequence"/>
</dbReference>
<evidence type="ECO:0000313" key="3">
    <source>
        <dbReference type="EMBL" id="OQV24962.1"/>
    </source>
</evidence>
<dbReference type="AlphaFoldDB" id="A0A1W0XCA6"/>
<dbReference type="PANTHER" id="PTHR13282:SF6">
    <property type="entry name" value="PROTEIN FAM32A"/>
    <property type="match status" value="1"/>
</dbReference>
<dbReference type="PANTHER" id="PTHR13282">
    <property type="entry name" value="PROTEIN FAM32A"/>
    <property type="match status" value="1"/>
</dbReference>
<feature type="region of interest" description="Disordered" evidence="2">
    <location>
        <begin position="1"/>
        <end position="75"/>
    </location>
</feature>
<comment type="caution">
    <text evidence="3">The sequence shown here is derived from an EMBL/GenBank/DDBJ whole genome shotgun (WGS) entry which is preliminary data.</text>
</comment>
<feature type="compositionally biased region" description="Polar residues" evidence="2">
    <location>
        <begin position="48"/>
        <end position="66"/>
    </location>
</feature>
<dbReference type="Pfam" id="PF08555">
    <property type="entry name" value="FAM32A"/>
    <property type="match status" value="1"/>
</dbReference>
<sequence>MSDQYAHVVKSSLKLKSKGPLDAGIKKKKKKSEASSSSVEYREKEPETTTTVGNVTSRKATGSAEGSSRAPPVVTKTKAELKFQEQQEKRQMGRILKKAEKSHKQQVEDFNKHLDSLSEHYDIPKVSWTK</sequence>
<dbReference type="EMBL" id="MTYJ01000004">
    <property type="protein sequence ID" value="OQV24962.1"/>
    <property type="molecule type" value="Genomic_DNA"/>
</dbReference>
<protein>
    <recommendedName>
        <fullName evidence="5">Protein FAM32A</fullName>
    </recommendedName>
</protein>
<gene>
    <name evidence="3" type="ORF">BV898_01172</name>
</gene>
<dbReference type="InterPro" id="IPR013865">
    <property type="entry name" value="FAM32A"/>
</dbReference>
<proteinExistence type="inferred from homology"/>
<dbReference type="OrthoDB" id="205403at2759"/>